<dbReference type="InterPro" id="IPR019749">
    <property type="entry name" value="Band_41_domain"/>
</dbReference>
<keyword evidence="5" id="KW-1185">Reference proteome</keyword>
<feature type="non-terminal residue" evidence="4">
    <location>
        <position position="621"/>
    </location>
</feature>
<dbReference type="SUPFAM" id="SSF50729">
    <property type="entry name" value="PH domain-like"/>
    <property type="match status" value="2"/>
</dbReference>
<dbReference type="PROSITE" id="PS50003">
    <property type="entry name" value="PH_DOMAIN"/>
    <property type="match status" value="1"/>
</dbReference>
<dbReference type="SUPFAM" id="SSF47031">
    <property type="entry name" value="Second domain of FERM"/>
    <property type="match status" value="2"/>
</dbReference>
<dbReference type="Proteomes" id="UP001239994">
    <property type="component" value="Unassembled WGS sequence"/>
</dbReference>
<dbReference type="EMBL" id="JAROKS010000015">
    <property type="protein sequence ID" value="KAK1795974.1"/>
    <property type="molecule type" value="Genomic_DNA"/>
</dbReference>
<gene>
    <name evidence="4" type="ORF">P4O66_009073</name>
</gene>
<dbReference type="Gene3D" id="2.30.29.30">
    <property type="entry name" value="Pleckstrin-homology domain (PH domain)/Phosphotyrosine-binding domain (PTB)"/>
    <property type="match status" value="2"/>
</dbReference>
<protein>
    <recommendedName>
        <fullName evidence="3">PH domain-containing protein</fullName>
    </recommendedName>
</protein>
<dbReference type="InterPro" id="IPR011993">
    <property type="entry name" value="PH-like_dom_sf"/>
</dbReference>
<dbReference type="Gene3D" id="3.10.20.90">
    <property type="entry name" value="Phosphatidylinositol 3-kinase Catalytic Subunit, Chain A, domain 1"/>
    <property type="match status" value="2"/>
</dbReference>
<accession>A0AAD8ZB05</accession>
<dbReference type="InterPro" id="IPR037843">
    <property type="entry name" value="Kindlin/fermitin"/>
</dbReference>
<dbReference type="GO" id="GO:0007160">
    <property type="term" value="P:cell-matrix adhesion"/>
    <property type="evidence" value="ECO:0007669"/>
    <property type="project" value="TreeGrafter"/>
</dbReference>
<proteinExistence type="inferred from homology"/>
<evidence type="ECO:0000313" key="5">
    <source>
        <dbReference type="Proteomes" id="UP001239994"/>
    </source>
</evidence>
<dbReference type="GO" id="GO:0005925">
    <property type="term" value="C:focal adhesion"/>
    <property type="evidence" value="ECO:0007669"/>
    <property type="project" value="TreeGrafter"/>
</dbReference>
<feature type="domain" description="PH" evidence="3">
    <location>
        <begin position="313"/>
        <end position="416"/>
    </location>
</feature>
<evidence type="ECO:0000259" key="3">
    <source>
        <dbReference type="PROSITE" id="PS50003"/>
    </source>
</evidence>
<dbReference type="CDD" id="cd13205">
    <property type="entry name" value="FERM_C_fermitin"/>
    <property type="match status" value="1"/>
</dbReference>
<evidence type="ECO:0000256" key="2">
    <source>
        <dbReference type="ARBA" id="ARBA00022889"/>
    </source>
</evidence>
<organism evidence="4 5">
    <name type="scientific">Electrophorus voltai</name>
    <dbReference type="NCBI Taxonomy" id="2609070"/>
    <lineage>
        <taxon>Eukaryota</taxon>
        <taxon>Metazoa</taxon>
        <taxon>Chordata</taxon>
        <taxon>Craniata</taxon>
        <taxon>Vertebrata</taxon>
        <taxon>Euteleostomi</taxon>
        <taxon>Actinopterygii</taxon>
        <taxon>Neopterygii</taxon>
        <taxon>Teleostei</taxon>
        <taxon>Ostariophysi</taxon>
        <taxon>Gymnotiformes</taxon>
        <taxon>Gymnotoidei</taxon>
        <taxon>Gymnotidae</taxon>
        <taxon>Electrophorus</taxon>
    </lineage>
</organism>
<dbReference type="SMART" id="SM00233">
    <property type="entry name" value="PH"/>
    <property type="match status" value="1"/>
</dbReference>
<name>A0AAD8ZB05_9TELE</name>
<dbReference type="InterPro" id="IPR001849">
    <property type="entry name" value="PH_domain"/>
</dbReference>
<evidence type="ECO:0000313" key="4">
    <source>
        <dbReference type="EMBL" id="KAK1795974.1"/>
    </source>
</evidence>
<comment type="caution">
    <text evidence="4">The sequence shown here is derived from an EMBL/GenBank/DDBJ whole genome shotgun (WGS) entry which is preliminary data.</text>
</comment>
<dbReference type="FunFam" id="2.30.29.30:FF:000037">
    <property type="entry name" value="Fermitin family homolog 2"/>
    <property type="match status" value="1"/>
</dbReference>
<dbReference type="PANTHER" id="PTHR16160">
    <property type="entry name" value="FERMITIN 2-RELATED"/>
    <property type="match status" value="1"/>
</dbReference>
<dbReference type="InterPro" id="IPR040790">
    <property type="entry name" value="Kindlin_2_N"/>
</dbReference>
<dbReference type="CDD" id="cd17180">
    <property type="entry name" value="FERM_F0_KIND1"/>
    <property type="match status" value="1"/>
</dbReference>
<evidence type="ECO:0000256" key="1">
    <source>
        <dbReference type="ARBA" id="ARBA00008052"/>
    </source>
</evidence>
<dbReference type="Pfam" id="PF00373">
    <property type="entry name" value="FERM_M"/>
    <property type="match status" value="1"/>
</dbReference>
<dbReference type="GO" id="GO:0005178">
    <property type="term" value="F:integrin binding"/>
    <property type="evidence" value="ECO:0007669"/>
    <property type="project" value="TreeGrafter"/>
</dbReference>
<dbReference type="InterPro" id="IPR035963">
    <property type="entry name" value="FERM_2"/>
</dbReference>
<dbReference type="PANTHER" id="PTHR16160:SF12">
    <property type="entry name" value="FERMITIN FAMILY HOMOLOG 1"/>
    <property type="match status" value="1"/>
</dbReference>
<dbReference type="Pfam" id="PF18124">
    <property type="entry name" value="Kindlin_2_N"/>
    <property type="match status" value="1"/>
</dbReference>
<reference evidence="4" key="1">
    <citation type="submission" date="2023-03" db="EMBL/GenBank/DDBJ databases">
        <title>Electrophorus voltai genome.</title>
        <authorList>
            <person name="Bian C."/>
        </authorList>
    </citation>
    <scope>NUCLEOTIDE SEQUENCE</scope>
    <source>
        <strain evidence="4">CB-2022</strain>
        <tissue evidence="4">Muscle</tissue>
    </source>
</reference>
<dbReference type="SMART" id="SM00295">
    <property type="entry name" value="B41"/>
    <property type="match status" value="1"/>
</dbReference>
<comment type="similarity">
    <text evidence="1">Belongs to the kindlin family.</text>
</comment>
<dbReference type="GO" id="GO:0007229">
    <property type="term" value="P:integrin-mediated signaling pathway"/>
    <property type="evidence" value="ECO:0007669"/>
    <property type="project" value="InterPro"/>
</dbReference>
<dbReference type="AlphaFoldDB" id="A0AAD8ZB05"/>
<sequence length="621" mass="71596">KAMVTAAEYGHNSWDLLVQVDQREGDETMKFKIRVKGDLHIGGLMLKLVEKIKAPQDWSDHALWWEQKNSWLLKTHWTLDKYGVQADAALRFTPQHKALCLVLPNMKTIRLTVTFSAVVFKAVVEICRALNIRRSEELSLLKPMDDSKKKKKKDKGKEEAEDDIIDMDNISGPAGTGLYSKTMTATYDPESGTPASATSLWFGENPLTASQPNVPPDELAKMFQPLSMEDKAAINAGWLDSSSSLMEQGIQENDRLLLRFKYHCFFDLNPKYDAVRITQLYEQARWSILLEEIECTEEEMLMFASLQEDITDIPKLEDTLKLYRPKRLLRTFKDYWFVFRDTSISYYKNKESANGEPIEQLHLRGCEVVPDVNVTEKKFGIKLLLPVADGMNEVYIRCENETQYAKWKAACILASKGKTMAYSSYRTEVKNIQSFLQMKSLAPPPGQASPDVDSMEMNAECFVSPRYTKKYKAKQLTTRILEAHQNISQLSLMDAKMRFIQAWQSLPEFGITYYIVRFRGCKKDEILGVSNNRLIRIDMSTRLPLTTWRFANMKQWNVNWEIRQVAIEFDQNVWVAFTCQSCDCRVVHEYIGGYIFLSTRAKDQNETLDEELFRKLTGGQE</sequence>
<keyword evidence="2" id="KW-0130">Cell adhesion</keyword>
<dbReference type="InterPro" id="IPR019748">
    <property type="entry name" value="FERM_central"/>
</dbReference>
<dbReference type="Pfam" id="PF00169">
    <property type="entry name" value="PH"/>
    <property type="match status" value="1"/>
</dbReference>